<sequence length="138" mass="16177">MESHMQCDLKAKECYETWISLTETNEQLVATQMELDKMTFKSLSIDQTLEKQAENLRSISSRYELDKKKWQQISSHWRQSCLSREHPQVYGANSPNGHFFHPQGSNLRPCLRVIKHVPVEPTPVDKLLLLHLYLKIKI</sequence>
<protein>
    <submittedName>
        <fullName evidence="1">Uncharacterized protein</fullName>
    </submittedName>
</protein>
<organism evidence="1 2">
    <name type="scientific">Lupinus luteus</name>
    <name type="common">European yellow lupine</name>
    <dbReference type="NCBI Taxonomy" id="3873"/>
    <lineage>
        <taxon>Eukaryota</taxon>
        <taxon>Viridiplantae</taxon>
        <taxon>Streptophyta</taxon>
        <taxon>Embryophyta</taxon>
        <taxon>Tracheophyta</taxon>
        <taxon>Spermatophyta</taxon>
        <taxon>Magnoliopsida</taxon>
        <taxon>eudicotyledons</taxon>
        <taxon>Gunneridae</taxon>
        <taxon>Pentapetalae</taxon>
        <taxon>rosids</taxon>
        <taxon>fabids</taxon>
        <taxon>Fabales</taxon>
        <taxon>Fabaceae</taxon>
        <taxon>Papilionoideae</taxon>
        <taxon>50 kb inversion clade</taxon>
        <taxon>genistoids sensu lato</taxon>
        <taxon>core genistoids</taxon>
        <taxon>Genisteae</taxon>
        <taxon>Lupinus</taxon>
    </lineage>
</organism>
<evidence type="ECO:0000313" key="1">
    <source>
        <dbReference type="EMBL" id="CAL0319956.1"/>
    </source>
</evidence>
<name>A0AAV1XEC7_LUPLU</name>
<evidence type="ECO:0000313" key="2">
    <source>
        <dbReference type="Proteomes" id="UP001497480"/>
    </source>
</evidence>
<dbReference type="EMBL" id="CAXHTB010000014">
    <property type="protein sequence ID" value="CAL0319956.1"/>
    <property type="molecule type" value="Genomic_DNA"/>
</dbReference>
<accession>A0AAV1XEC7</accession>
<dbReference type="AlphaFoldDB" id="A0AAV1XEC7"/>
<reference evidence="1 2" key="1">
    <citation type="submission" date="2024-03" db="EMBL/GenBank/DDBJ databases">
        <authorList>
            <person name="Martinez-Hernandez J."/>
        </authorList>
    </citation>
    <scope>NUCLEOTIDE SEQUENCE [LARGE SCALE GENOMIC DNA]</scope>
</reference>
<proteinExistence type="predicted"/>
<comment type="caution">
    <text evidence="1">The sequence shown here is derived from an EMBL/GenBank/DDBJ whole genome shotgun (WGS) entry which is preliminary data.</text>
</comment>
<gene>
    <name evidence="1" type="ORF">LLUT_LOCUS21016</name>
</gene>
<keyword evidence="2" id="KW-1185">Reference proteome</keyword>
<dbReference type="Proteomes" id="UP001497480">
    <property type="component" value="Unassembled WGS sequence"/>
</dbReference>